<dbReference type="PROSITE" id="PS51257">
    <property type="entry name" value="PROKAR_LIPOPROTEIN"/>
    <property type="match status" value="1"/>
</dbReference>
<name>A0AB94ICD8_9GAMM</name>
<dbReference type="Pfam" id="PF06725">
    <property type="entry name" value="3D"/>
    <property type="match status" value="1"/>
</dbReference>
<dbReference type="NCBIfam" id="NF008366">
    <property type="entry name" value="PRK11162.1"/>
    <property type="match status" value="1"/>
</dbReference>
<dbReference type="Pfam" id="PF03562">
    <property type="entry name" value="MltA"/>
    <property type="match status" value="1"/>
</dbReference>
<dbReference type="InterPro" id="IPR036908">
    <property type="entry name" value="RlpA-like_sf"/>
</dbReference>
<reference evidence="6 7" key="1">
    <citation type="journal article" date="2014" name="Appl. Environ. Microbiol.">
        <title>Genomic features of a bumble bee symbiont reflect its host environment.</title>
        <authorList>
            <person name="Martinson V.G."/>
            <person name="Magoc T."/>
            <person name="Koch H."/>
            <person name="Salzberg S.L."/>
            <person name="Moran N.A."/>
        </authorList>
    </citation>
    <scope>NUCLEOTIDE SEQUENCE [LARGE SCALE GENOMIC DNA]</scope>
    <source>
        <strain evidence="6 7">Bimp</strain>
    </source>
</reference>
<dbReference type="Gene3D" id="2.40.40.10">
    <property type="entry name" value="RlpA-like domain"/>
    <property type="match status" value="1"/>
</dbReference>
<gene>
    <name evidence="6" type="primary">mltA</name>
    <name evidence="6" type="ORF">O970_05285</name>
</gene>
<dbReference type="SUPFAM" id="SSF50685">
    <property type="entry name" value="Barwin-like endoglucanases"/>
    <property type="match status" value="1"/>
</dbReference>
<evidence type="ECO:0000256" key="3">
    <source>
        <dbReference type="ARBA" id="ARBA00023316"/>
    </source>
</evidence>
<feature type="domain" description="Lytic transglycosylase MltA" evidence="5">
    <location>
        <begin position="121"/>
        <end position="255"/>
    </location>
</feature>
<dbReference type="Proteomes" id="UP000506160">
    <property type="component" value="Unassembled WGS sequence"/>
</dbReference>
<organism evidence="6 7">
    <name type="scientific">Candidatus Schmidhempelia bombi str. Bimp</name>
    <dbReference type="NCBI Taxonomy" id="1387197"/>
    <lineage>
        <taxon>Bacteria</taxon>
        <taxon>Pseudomonadati</taxon>
        <taxon>Pseudomonadota</taxon>
        <taxon>Gammaproteobacteria</taxon>
        <taxon>Orbales</taxon>
        <taxon>Orbaceae</taxon>
        <taxon>Candidatus Schmidhempelia</taxon>
    </lineage>
</organism>
<dbReference type="PANTHER" id="PTHR30124">
    <property type="entry name" value="MEMBRANE-BOUND LYTIC MUREIN TRANSGLYCOSYLASE A"/>
    <property type="match status" value="1"/>
</dbReference>
<dbReference type="EC" id="4.2.2.n1" evidence="4"/>
<evidence type="ECO:0000313" key="6">
    <source>
        <dbReference type="EMBL" id="TEA27081.1"/>
    </source>
</evidence>
<dbReference type="PANTHER" id="PTHR30124:SF0">
    <property type="entry name" value="MEMBRANE-BOUND LYTIC MUREIN TRANSGLYCOSYLASE A"/>
    <property type="match status" value="1"/>
</dbReference>
<evidence type="ECO:0000313" key="7">
    <source>
        <dbReference type="Proteomes" id="UP000506160"/>
    </source>
</evidence>
<keyword evidence="2 4" id="KW-0456">Lyase</keyword>
<dbReference type="AlphaFoldDB" id="A0AB94ICD8"/>
<dbReference type="InterPro" id="IPR026044">
    <property type="entry name" value="MltA"/>
</dbReference>
<dbReference type="PIRSF" id="PIRSF019422">
    <property type="entry name" value="MltA"/>
    <property type="match status" value="1"/>
</dbReference>
<dbReference type="SMART" id="SM00925">
    <property type="entry name" value="MltA"/>
    <property type="match status" value="1"/>
</dbReference>
<sequence>MKQAFSCILIIIALFITSCRNRLVSDTKQYESGKFSQALNLVQLHATQPINIDDYRQQITLIKLTSPSLYKKNAELYAAIDEWINSNISKRGLNYVGLNSYQLAGIDSWGNTHFTSYYTPELKARRTPDEKFRYPLYAMPTHWKGKLPTRGEIYRGALDELNLELAYTDSLVDNFLMEVQGSGYIDFEDGSPLVFFAYKGKNKHKYKSIGRLMVEQGIIDKQSMSMQSIKAWAAKQTEADLMQFLQQNQSFVFFTPQLSAPVVGSSGVPLVAKSAVAADKRLLAPGSVLLVEMPLLNQQGQFTGQRELRLMVVLDVGGAIKGQHLDIYQGIGSAAGQLAGYYNHYGRVWLIAPAHNSHVKS</sequence>
<evidence type="ECO:0000256" key="2">
    <source>
        <dbReference type="ARBA" id="ARBA00023239"/>
    </source>
</evidence>
<dbReference type="GO" id="GO:0019867">
    <property type="term" value="C:outer membrane"/>
    <property type="evidence" value="ECO:0007669"/>
    <property type="project" value="InterPro"/>
</dbReference>
<dbReference type="InterPro" id="IPR010611">
    <property type="entry name" value="3D_dom"/>
</dbReference>
<dbReference type="CDD" id="cd22785">
    <property type="entry name" value="DPBB_MltA-like"/>
    <property type="match status" value="1"/>
</dbReference>
<dbReference type="CDD" id="cd14668">
    <property type="entry name" value="mlta_B"/>
    <property type="match status" value="1"/>
</dbReference>
<dbReference type="GO" id="GO:0009253">
    <property type="term" value="P:peptidoglycan catabolic process"/>
    <property type="evidence" value="ECO:0007669"/>
    <property type="project" value="TreeGrafter"/>
</dbReference>
<dbReference type="GO" id="GO:0009254">
    <property type="term" value="P:peptidoglycan turnover"/>
    <property type="evidence" value="ECO:0007669"/>
    <property type="project" value="UniProtKB-UniRule"/>
</dbReference>
<evidence type="ECO:0000256" key="4">
    <source>
        <dbReference type="PIRNR" id="PIRNR019422"/>
    </source>
</evidence>
<dbReference type="GO" id="GO:0008933">
    <property type="term" value="F:peptidoglycan lytic transglycosylase activity"/>
    <property type="evidence" value="ECO:0007669"/>
    <property type="project" value="TreeGrafter"/>
</dbReference>
<evidence type="ECO:0000256" key="1">
    <source>
        <dbReference type="ARBA" id="ARBA00001420"/>
    </source>
</evidence>
<dbReference type="RefSeq" id="WP_105291842.1">
    <property type="nucleotide sequence ID" value="NZ_AWGA01000055.1"/>
</dbReference>
<comment type="function">
    <text evidence="4">Murein-degrading enzyme. May play a role in recycling of muropeptides during cell elongation and/or cell division.</text>
</comment>
<proteinExistence type="predicted"/>
<dbReference type="InterPro" id="IPR005300">
    <property type="entry name" value="MltA_B"/>
</dbReference>
<evidence type="ECO:0000259" key="5">
    <source>
        <dbReference type="SMART" id="SM00925"/>
    </source>
</evidence>
<dbReference type="GO" id="GO:0071555">
    <property type="term" value="P:cell wall organization"/>
    <property type="evidence" value="ECO:0007669"/>
    <property type="project" value="UniProtKB-KW"/>
</dbReference>
<protein>
    <recommendedName>
        <fullName evidence="4">Membrane-bound lytic murein transglycosylase A</fullName>
        <ecNumber evidence="4">4.2.2.n1</ecNumber>
    </recommendedName>
    <alternativeName>
        <fullName evidence="4">Murein hydrolase A</fullName>
    </alternativeName>
</protein>
<dbReference type="GO" id="GO:0004553">
    <property type="term" value="F:hydrolase activity, hydrolyzing O-glycosyl compounds"/>
    <property type="evidence" value="ECO:0007669"/>
    <property type="project" value="InterPro"/>
</dbReference>
<dbReference type="EMBL" id="AWGA01000055">
    <property type="protein sequence ID" value="TEA27081.1"/>
    <property type="molecule type" value="Genomic_DNA"/>
</dbReference>
<accession>A0AB94ICD8</accession>
<dbReference type="Gene3D" id="2.40.240.50">
    <property type="entry name" value="Barwin-like endoglucanases"/>
    <property type="match status" value="1"/>
</dbReference>
<comment type="caution">
    <text evidence="6">The sequence shown here is derived from an EMBL/GenBank/DDBJ whole genome shotgun (WGS) entry which is preliminary data.</text>
</comment>
<keyword evidence="3 4" id="KW-0961">Cell wall biogenesis/degradation</keyword>
<comment type="catalytic activity">
    <reaction evidence="1 4">
        <text>Exolytic cleavage of the (1-&gt;4)-beta-glycosidic linkage between N-acetylmuramic acid (MurNAc) and N-acetylglucosamine (GlcNAc) residues in peptidoglycan, from either the reducing or the non-reducing ends of the peptidoglycan chains, with concomitant formation of a 1,6-anhydrobond in the MurNAc residue.</text>
        <dbReference type="EC" id="4.2.2.n1"/>
    </reaction>
</comment>
<keyword evidence="7" id="KW-1185">Reference proteome</keyword>